<feature type="region of interest" description="Disordered" evidence="12">
    <location>
        <begin position="777"/>
        <end position="861"/>
    </location>
</feature>
<dbReference type="OMA" id="ICEMVNL"/>
<feature type="compositionally biased region" description="Low complexity" evidence="12">
    <location>
        <begin position="54"/>
        <end position="63"/>
    </location>
</feature>
<dbReference type="GO" id="GO:0008270">
    <property type="term" value="F:zinc ion binding"/>
    <property type="evidence" value="ECO:0007669"/>
    <property type="project" value="UniProtKB-KW"/>
</dbReference>
<feature type="compositionally biased region" description="Basic and acidic residues" evidence="12">
    <location>
        <begin position="65"/>
        <end position="75"/>
    </location>
</feature>
<evidence type="ECO:0000256" key="6">
    <source>
        <dbReference type="ARBA" id="ARBA00022771"/>
    </source>
</evidence>
<evidence type="ECO:0000313" key="14">
    <source>
        <dbReference type="EMBL" id="VDM95340.1"/>
    </source>
</evidence>
<proteinExistence type="inferred from homology"/>
<sequence>MPARKNADQTPAEKSSELKHLQDSLTRFFTPANRRRSRVAQSSFSLERLQPGTSSSRFFSSKNSSKKDLNKDKVGHSKPLTRLSVKDLKKNGVPPEIKRSVPSKTTHHLSIISVDTKVGELQSSVSQQPSTSSSLKSVIMSKLTSIYASFTKSSAQSTPSPNRRTDALLDALSPYFSAASEKRRIFSKGQYVHLSGGRTKTKSGDGIIIREETTLASSCVCQPHSSTTDHTQDEFSVDITGCRRDSCRSRKRLAVLSNEPLTSDRHSSLTVRCSSRNSSLISTSVQPSSSKLKSLLSKKLVSQRRLRTASIIRKAKSHKTRLKSLKHSSSRLQSRKFLISLRQPNLKELNMTRREISLEDPVIITDEDRELFSLARKLAHQDFDVHSKNLTSSQPNSTCEETLQHPKAIRIGAFEIEAWYSAPYPAEYAHLSILYICEFCMKYMRSSEIKQRHSERCLLRHPPGNEIYRKDDVSVFEVDGHHSKMYCQNICLLAKLFLDHKTLYYDVEPFLFYVVTKNNNSGFHFVGYFSKEKYNSRKHNLSCIMILPSYQKQGFGRFLIDFSFLLSRKEGLNGTPEKPLSDLGRCAYKSYWRSAICEYLYLTTSKDKTKRLTLKGIARGTGISVYDVIETLQSLNMLQIINSEIRLVLNLSLLKNQWTKSRNDAKRIWLDETKLLWSPVMHSPSFECNDRPAHAFRSPFSSPIRKTVQHDRTFLLQKKTIRSIQKYATGKNLFHANISDTRKATLKKRQSEISTVNDEKKALVSIETTCRGEQQNKLLWGKTSGDDDSEGDIASKKGARKNIRIAQANEKKMPKKSSAYHRSRKSGTKRVVELEHLSYSSSSESDLSNPNDIKNYKRKTKKVYYKPKHRSVLSRSLLKQSKEKSIGKIESIELNNVSEHDMCTKAEISSKKINPDYHQPHLHSSSLSDSSGSEKSSDASCLVSKQCKADSGIKSGAPSNEKPPELLKDSSISQKLDVNHESGNEALHNCALTSTDRHALGNNEKRLELTFDNEDELPPTLEADGVAKMNIDQNENTFDDKEKPMKECESPDRSHGSRSSFASGMPLLRLSVAGNESTYDGEDEDIPPRLSPNFSVLETCEANSPKEHETIPILSETVSNKSAPDLLLTSSPSKSRDTAVCIANNLKSRIASVTNNICEMVNLGGDAGSEGESEAEQKESIGGHVSHRKSGKSEVLPLRAEVSALDRPPKAPAMFLVPNEEHLDEKSGSVEKSSSAETADQTIFQSNSCRQSTVILNQSPILPPSSIHSDISSQSFVSPPCSLQKRNASDASSRTPLSQVEASPGEIFIGSAERNTVRSNPSTPHHLSAQAHSNILFSSATSEMCLPMIEETPTMTSNTKSLRKSSASTSLPSVTTQQHSHRRNSKKDQSRSSKNTMTSQRTSMFMPPTPLPPYVLAAPNAGQSFMGSSQVTHSQTGPYYASNYASPRHHAYFDPQFHSNALSTAAASAAYPSSAVNYPSHLSGISKAHPIGAAAVQSGFPYSYPRGMHQGSANGGLSNSAGAIGPVTPHQMIGVQCSELQSSAQAGAAASWRYPTPSAAFSGNFIDAFGGGMPPTASGSQFSLPNQLYYQHGYHPYLMPMMRND</sequence>
<dbReference type="PROSITE" id="PS51726">
    <property type="entry name" value="MYST_HAT"/>
    <property type="match status" value="1"/>
</dbReference>
<dbReference type="EMBL" id="UYYF01000026">
    <property type="protein sequence ID" value="VDM95340.1"/>
    <property type="molecule type" value="Genomic_DNA"/>
</dbReference>
<dbReference type="OrthoDB" id="787137at2759"/>
<feature type="region of interest" description="Disordered" evidence="12">
    <location>
        <begin position="1354"/>
        <end position="1407"/>
    </location>
</feature>
<evidence type="ECO:0000256" key="11">
    <source>
        <dbReference type="PIRSR" id="PIRSR602717-51"/>
    </source>
</evidence>
<evidence type="ECO:0000256" key="4">
    <source>
        <dbReference type="ARBA" id="ARBA00022679"/>
    </source>
</evidence>
<feature type="compositionally biased region" description="Basic residues" evidence="12">
    <location>
        <begin position="813"/>
        <end position="828"/>
    </location>
</feature>
<evidence type="ECO:0000256" key="2">
    <source>
        <dbReference type="ARBA" id="ARBA00010107"/>
    </source>
</evidence>
<evidence type="ECO:0000256" key="5">
    <source>
        <dbReference type="ARBA" id="ARBA00022723"/>
    </source>
</evidence>
<dbReference type="InterPro" id="IPR002717">
    <property type="entry name" value="HAT_MYST-type"/>
</dbReference>
<dbReference type="InterPro" id="IPR040706">
    <property type="entry name" value="Zf-MYST"/>
</dbReference>
<evidence type="ECO:0000256" key="7">
    <source>
        <dbReference type="ARBA" id="ARBA00022833"/>
    </source>
</evidence>
<feature type="active site" description="Proton donor/acceptor" evidence="11">
    <location>
        <position position="577"/>
    </location>
</feature>
<dbReference type="GO" id="GO:0005634">
    <property type="term" value="C:nucleus"/>
    <property type="evidence" value="ECO:0007669"/>
    <property type="project" value="UniProtKB-SubCell"/>
</dbReference>
<feature type="compositionally biased region" description="Polar residues" evidence="12">
    <location>
        <begin position="1230"/>
        <end position="1244"/>
    </location>
</feature>
<feature type="region of interest" description="Disordered" evidence="12">
    <location>
        <begin position="1035"/>
        <end position="1063"/>
    </location>
</feature>
<feature type="compositionally biased region" description="Low complexity" evidence="12">
    <location>
        <begin position="1265"/>
        <end position="1278"/>
    </location>
</feature>
<dbReference type="GO" id="GO:0010484">
    <property type="term" value="F:histone H3 acetyltransferase activity"/>
    <property type="evidence" value="ECO:0007669"/>
    <property type="project" value="TreeGrafter"/>
</dbReference>
<feature type="compositionally biased region" description="Low complexity" evidence="12">
    <location>
        <begin position="837"/>
        <end position="848"/>
    </location>
</feature>
<feature type="region of interest" description="Disordered" evidence="12">
    <location>
        <begin position="1166"/>
        <end position="1194"/>
    </location>
</feature>
<protein>
    <recommendedName>
        <fullName evidence="3">histone acetyltransferase</fullName>
        <ecNumber evidence="3">2.3.1.48</ecNumber>
    </recommendedName>
</protein>
<dbReference type="FunFam" id="3.40.630.30:FF:000001">
    <property type="entry name" value="Histone acetyltransferase"/>
    <property type="match status" value="1"/>
</dbReference>
<evidence type="ECO:0000256" key="12">
    <source>
        <dbReference type="SAM" id="MobiDB-lite"/>
    </source>
</evidence>
<feature type="compositionally biased region" description="Polar residues" evidence="12">
    <location>
        <begin position="1392"/>
        <end position="1403"/>
    </location>
</feature>
<keyword evidence="4" id="KW-0808">Transferase</keyword>
<dbReference type="WBParaSite" id="TCLT_0000038801-mRNA-1">
    <property type="protein sequence ID" value="TCLT_0000038801-mRNA-1"/>
    <property type="gene ID" value="TCLT_0000038801"/>
</dbReference>
<organism evidence="16">
    <name type="scientific">Thelazia callipaeda</name>
    <name type="common">Oriental eyeworm</name>
    <name type="synonym">Parasitic nematode</name>
    <dbReference type="NCBI Taxonomy" id="103827"/>
    <lineage>
        <taxon>Eukaryota</taxon>
        <taxon>Metazoa</taxon>
        <taxon>Ecdysozoa</taxon>
        <taxon>Nematoda</taxon>
        <taxon>Chromadorea</taxon>
        <taxon>Rhabditida</taxon>
        <taxon>Spirurina</taxon>
        <taxon>Spiruromorpha</taxon>
        <taxon>Thelazioidea</taxon>
        <taxon>Thelaziidae</taxon>
        <taxon>Thelazia</taxon>
    </lineage>
</organism>
<feature type="compositionally biased region" description="Polar residues" evidence="12">
    <location>
        <begin position="1354"/>
        <end position="1378"/>
    </location>
</feature>
<dbReference type="FunFam" id="3.30.60.60:FF:000001">
    <property type="entry name" value="Histone acetyltransferase"/>
    <property type="match status" value="1"/>
</dbReference>
<evidence type="ECO:0000313" key="15">
    <source>
        <dbReference type="Proteomes" id="UP000276776"/>
    </source>
</evidence>
<evidence type="ECO:0000256" key="1">
    <source>
        <dbReference type="ARBA" id="ARBA00004123"/>
    </source>
</evidence>
<dbReference type="Pfam" id="PF01853">
    <property type="entry name" value="MOZ_SAS"/>
    <property type="match status" value="1"/>
</dbReference>
<feature type="region of interest" description="Disordered" evidence="12">
    <location>
        <begin position="1265"/>
        <end position="1306"/>
    </location>
</feature>
<evidence type="ECO:0000259" key="13">
    <source>
        <dbReference type="PROSITE" id="PS51726"/>
    </source>
</evidence>
<feature type="compositionally biased region" description="Basic and acidic residues" evidence="12">
    <location>
        <begin position="1038"/>
        <end position="1055"/>
    </location>
</feature>
<feature type="compositionally biased region" description="Low complexity" evidence="12">
    <location>
        <begin position="924"/>
        <end position="938"/>
    </location>
</feature>
<dbReference type="GO" id="GO:0003682">
    <property type="term" value="F:chromatin binding"/>
    <property type="evidence" value="ECO:0007669"/>
    <property type="project" value="TreeGrafter"/>
</dbReference>
<evidence type="ECO:0000313" key="16">
    <source>
        <dbReference type="WBParaSite" id="TCLT_0000038801-mRNA-1"/>
    </source>
</evidence>
<dbReference type="Gene3D" id="3.40.630.30">
    <property type="match status" value="1"/>
</dbReference>
<feature type="region of interest" description="Disordered" evidence="12">
    <location>
        <begin position="1"/>
        <end position="79"/>
    </location>
</feature>
<dbReference type="GO" id="GO:0070776">
    <property type="term" value="C:MOZ/MORF histone acetyltransferase complex"/>
    <property type="evidence" value="ECO:0007669"/>
    <property type="project" value="TreeGrafter"/>
</dbReference>
<name>A0A0N5CK11_THECL</name>
<dbReference type="Gene3D" id="3.30.60.60">
    <property type="entry name" value="N-acetyl transferase-like"/>
    <property type="match status" value="1"/>
</dbReference>
<comment type="similarity">
    <text evidence="2">Belongs to the MYST (SAS/MOZ) family.</text>
</comment>
<feature type="domain" description="MYST-type HAT" evidence="13">
    <location>
        <begin position="401"/>
        <end position="679"/>
    </location>
</feature>
<dbReference type="EC" id="2.3.1.48" evidence="3"/>
<keyword evidence="8" id="KW-0156">Chromatin regulator</keyword>
<dbReference type="GO" id="GO:0003712">
    <property type="term" value="F:transcription coregulator activity"/>
    <property type="evidence" value="ECO:0007669"/>
    <property type="project" value="TreeGrafter"/>
</dbReference>
<feature type="region of interest" description="Disordered" evidence="12">
    <location>
        <begin position="1220"/>
        <end position="1244"/>
    </location>
</feature>
<feature type="region of interest" description="Disordered" evidence="12">
    <location>
        <begin position="912"/>
        <end position="938"/>
    </location>
</feature>
<gene>
    <name evidence="14" type="ORF">TCLT_LOCUS389</name>
</gene>
<reference evidence="14 15" key="2">
    <citation type="submission" date="2018-11" db="EMBL/GenBank/DDBJ databases">
        <authorList>
            <consortium name="Pathogen Informatics"/>
        </authorList>
    </citation>
    <scope>NUCLEOTIDE SEQUENCE [LARGE SCALE GENOMIC DNA]</scope>
</reference>
<keyword evidence="15" id="KW-1185">Reference proteome</keyword>
<dbReference type="PANTHER" id="PTHR10615:SF217">
    <property type="entry name" value="HISTONE ACETYLTRANSFERASE"/>
    <property type="match status" value="1"/>
</dbReference>
<dbReference type="GO" id="GO:0040029">
    <property type="term" value="P:epigenetic regulation of gene expression"/>
    <property type="evidence" value="ECO:0007669"/>
    <property type="project" value="UniProtKB-ARBA"/>
</dbReference>
<dbReference type="PANTHER" id="PTHR10615">
    <property type="entry name" value="HISTONE ACETYLTRANSFERASE"/>
    <property type="match status" value="1"/>
</dbReference>
<dbReference type="InterPro" id="IPR050603">
    <property type="entry name" value="MYST_HAT"/>
</dbReference>
<feature type="compositionally biased region" description="Polar residues" evidence="12">
    <location>
        <begin position="1284"/>
        <end position="1301"/>
    </location>
</feature>
<dbReference type="STRING" id="103827.A0A0N5CK11"/>
<evidence type="ECO:0000256" key="9">
    <source>
        <dbReference type="ARBA" id="ARBA00022990"/>
    </source>
</evidence>
<keyword evidence="9" id="KW-0007">Acetylation</keyword>
<reference evidence="16" key="1">
    <citation type="submission" date="2017-02" db="UniProtKB">
        <authorList>
            <consortium name="WormBaseParasite"/>
        </authorList>
    </citation>
    <scope>IDENTIFICATION</scope>
</reference>
<keyword evidence="6" id="KW-0863">Zinc-finger</keyword>
<comment type="subcellular location">
    <subcellularLocation>
        <location evidence="1">Nucleus</location>
    </subcellularLocation>
</comment>
<keyword evidence="5" id="KW-0479">Metal-binding</keyword>
<dbReference type="Pfam" id="PF17772">
    <property type="entry name" value="zf-MYST"/>
    <property type="match status" value="1"/>
</dbReference>
<feature type="compositionally biased region" description="Basic and acidic residues" evidence="12">
    <location>
        <begin position="1220"/>
        <end position="1229"/>
    </location>
</feature>
<dbReference type="InterPro" id="IPR036388">
    <property type="entry name" value="WH-like_DNA-bd_sf"/>
</dbReference>
<evidence type="ECO:0000256" key="8">
    <source>
        <dbReference type="ARBA" id="ARBA00022853"/>
    </source>
</evidence>
<keyword evidence="10" id="KW-0539">Nucleus</keyword>
<evidence type="ECO:0000256" key="3">
    <source>
        <dbReference type="ARBA" id="ARBA00013184"/>
    </source>
</evidence>
<dbReference type="SUPFAM" id="SSF55729">
    <property type="entry name" value="Acyl-CoA N-acyltransferases (Nat)"/>
    <property type="match status" value="1"/>
</dbReference>
<evidence type="ECO:0000256" key="10">
    <source>
        <dbReference type="ARBA" id="ARBA00023242"/>
    </source>
</evidence>
<keyword evidence="7" id="KW-0862">Zinc</keyword>
<accession>A0A0N5CK11</accession>
<dbReference type="InterPro" id="IPR016181">
    <property type="entry name" value="Acyl_CoA_acyltransferase"/>
</dbReference>
<dbReference type="GO" id="GO:0006357">
    <property type="term" value="P:regulation of transcription by RNA polymerase II"/>
    <property type="evidence" value="ECO:0007669"/>
    <property type="project" value="TreeGrafter"/>
</dbReference>
<dbReference type="Gene3D" id="1.10.10.10">
    <property type="entry name" value="Winged helix-like DNA-binding domain superfamily/Winged helix DNA-binding domain"/>
    <property type="match status" value="1"/>
</dbReference>
<dbReference type="Proteomes" id="UP000276776">
    <property type="component" value="Unassembled WGS sequence"/>
</dbReference>